<evidence type="ECO:0000256" key="2">
    <source>
        <dbReference type="ARBA" id="ARBA00009565"/>
    </source>
</evidence>
<organism evidence="7 8">
    <name type="scientific">Mustela putorius furo</name>
    <name type="common">European domestic ferret</name>
    <name type="synonym">Mustela furo</name>
    <dbReference type="NCBI Taxonomy" id="9669"/>
    <lineage>
        <taxon>Eukaryota</taxon>
        <taxon>Metazoa</taxon>
        <taxon>Chordata</taxon>
        <taxon>Craniata</taxon>
        <taxon>Vertebrata</taxon>
        <taxon>Euteleostomi</taxon>
        <taxon>Mammalia</taxon>
        <taxon>Eutheria</taxon>
        <taxon>Laurasiatheria</taxon>
        <taxon>Carnivora</taxon>
        <taxon>Caniformia</taxon>
        <taxon>Musteloidea</taxon>
        <taxon>Mustelidae</taxon>
        <taxon>Mustelinae</taxon>
        <taxon>Mustela</taxon>
    </lineage>
</organism>
<feature type="transmembrane region" description="Helical" evidence="6">
    <location>
        <begin position="257"/>
        <end position="281"/>
    </location>
</feature>
<dbReference type="GeneID" id="101691103"/>
<keyword evidence="5 6" id="KW-0472">Membrane</keyword>
<keyword evidence="4 6" id="KW-1133">Transmembrane helix</keyword>
<evidence type="ECO:0000256" key="3">
    <source>
        <dbReference type="ARBA" id="ARBA00022692"/>
    </source>
</evidence>
<dbReference type="OrthoDB" id="10071849at2759"/>
<dbReference type="GO" id="GO:0007166">
    <property type="term" value="P:cell surface receptor signaling pathway"/>
    <property type="evidence" value="ECO:0007669"/>
    <property type="project" value="TreeGrafter"/>
</dbReference>
<keyword evidence="7" id="KW-1185">Reference proteome</keyword>
<feature type="transmembrane region" description="Helical" evidence="6">
    <location>
        <begin position="105"/>
        <end position="126"/>
    </location>
</feature>
<sequence length="310" mass="32735">MNPMASAGPMDNSRLAPHNGYPVNQQGMCQVALSPSNQPQVHLLPVNPPGLKLPGSEQPVQRAFMEAKTLGAAQILIGLIHIGLGSVMATVISGGYTAVSLFGGFPFWGGIWFIVSGSLSVSAENLPQSSCLLKGSLGLNIISAVCSVVGIILCITDLGLIPSYSVSYPHNYNWGVSPGVAISSVMLIFCLLEFCITCVSSHFGCQLVCSQQNYVSKGSSVGWKVPQRGWSLEGWPWPCFPFLLRSRSLAGCKGLRACLVLLAPLLGHLLCTCVFQVGVVLPNVCVANPGVVPEPVNLPPTSSNQFQGSR</sequence>
<comment type="subcellular location">
    <subcellularLocation>
        <location evidence="1">Membrane</location>
        <topology evidence="1">Multi-pass membrane protein</topology>
    </subcellularLocation>
</comment>
<evidence type="ECO:0000256" key="1">
    <source>
        <dbReference type="ARBA" id="ARBA00004141"/>
    </source>
</evidence>
<feature type="transmembrane region" description="Helical" evidence="6">
    <location>
        <begin position="75"/>
        <end position="99"/>
    </location>
</feature>
<dbReference type="PANTHER" id="PTHR23320:SF155">
    <property type="entry name" value="MEMBRANE-SPANNING 4-DOMAINS SUBFAMILY A MEMBER 8"/>
    <property type="match status" value="1"/>
</dbReference>
<feature type="transmembrane region" description="Helical" evidence="6">
    <location>
        <begin position="181"/>
        <end position="203"/>
    </location>
</feature>
<comment type="similarity">
    <text evidence="2">Belongs to the MS4A family.</text>
</comment>
<dbReference type="RefSeq" id="XP_044924699.1">
    <property type="nucleotide sequence ID" value="XM_045068764.1"/>
</dbReference>
<feature type="transmembrane region" description="Helical" evidence="6">
    <location>
        <begin position="138"/>
        <end position="161"/>
    </location>
</feature>
<accession>A0A8U0URU0</accession>
<dbReference type="AlphaFoldDB" id="A0A8U0URU0"/>
<evidence type="ECO:0000256" key="6">
    <source>
        <dbReference type="SAM" id="Phobius"/>
    </source>
</evidence>
<dbReference type="GO" id="GO:0005886">
    <property type="term" value="C:plasma membrane"/>
    <property type="evidence" value="ECO:0007669"/>
    <property type="project" value="TreeGrafter"/>
</dbReference>
<name>A0A8U0URU0_MUSPF</name>
<dbReference type="InterPro" id="IPR007237">
    <property type="entry name" value="CD20-like"/>
</dbReference>
<dbReference type="PANTHER" id="PTHR23320">
    <property type="entry name" value="MEMBRANE-SPANNING 4-DOMAINS SUBFAMILY A MS4A -RELATED"/>
    <property type="match status" value="1"/>
</dbReference>
<gene>
    <name evidence="8" type="primary">LOC101691103</name>
</gene>
<evidence type="ECO:0000313" key="7">
    <source>
        <dbReference type="Proteomes" id="UP000000715"/>
    </source>
</evidence>
<proteinExistence type="inferred from homology"/>
<evidence type="ECO:0000256" key="4">
    <source>
        <dbReference type="ARBA" id="ARBA00022989"/>
    </source>
</evidence>
<dbReference type="Pfam" id="PF04103">
    <property type="entry name" value="CD20"/>
    <property type="match status" value="1"/>
</dbReference>
<keyword evidence="3 6" id="KW-0812">Transmembrane</keyword>
<evidence type="ECO:0000313" key="8">
    <source>
        <dbReference type="RefSeq" id="XP_044924699.1"/>
    </source>
</evidence>
<dbReference type="Proteomes" id="UP000000715">
    <property type="component" value="Unplaced"/>
</dbReference>
<reference evidence="8" key="1">
    <citation type="submission" date="2025-08" db="UniProtKB">
        <authorList>
            <consortium name="RefSeq"/>
        </authorList>
    </citation>
    <scope>IDENTIFICATION</scope>
    <source>
        <tissue evidence="8">Brain</tissue>
    </source>
</reference>
<dbReference type="InterPro" id="IPR030417">
    <property type="entry name" value="MS4A"/>
</dbReference>
<protein>
    <submittedName>
        <fullName evidence="8">LOW QUALITY PROTEIN: membrane-spanning 4-domains subfamily A member 8-like</fullName>
    </submittedName>
</protein>
<evidence type="ECO:0000256" key="5">
    <source>
        <dbReference type="ARBA" id="ARBA00023136"/>
    </source>
</evidence>